<dbReference type="KEGG" id="fsu:Fisuc_3082"/>
<sequence length="405" mass="46663">MHILYKFFFFILAAYVLSSCGDEKVIKLSSNAKQSFEGFVRDTCAYVMIVDSSVQSKPFKEKLVPVEKGGFAEHFSINKQERGRKIFYAYSDSISPFISGTSDISSFFDVVELAFANHYSLEINPDDIWLMILDGFRYHVKSNREALKDKFVTPGTDTVVTFEDNSLTTESTHHEWFWTLANLFEVLQSKLPEETGLPLKTKFSTTSPVDYNISSAMVMAVAAEYYEYVVSSLCGIPKIKINGKKEDWILLKDSFNRLASRLDMDWWAVGLNPILDEFINVFEGKINMDHWRGIYKRYIPEFCGNVTFNGWISRFFPYTGLDINESNYLNERIDAYKRHSPDWNEQLDVNNVPRGVTSIRIEWNYSGEKIPLRLYTGFIGIQVDTTTNMLKAARGYALFENDVKE</sequence>
<accession>C9RQB5</accession>
<name>C9RQB5_FIBSS</name>
<evidence type="ECO:0000313" key="3">
    <source>
        <dbReference type="Proteomes" id="UP000000517"/>
    </source>
</evidence>
<dbReference type="HOGENOM" id="CLU_679249_0_0_0"/>
<evidence type="ECO:0000313" key="2">
    <source>
        <dbReference type="EMBL" id="ADL24904.1"/>
    </source>
</evidence>
<reference evidence="1 4" key="1">
    <citation type="submission" date="2009-10" db="EMBL/GenBank/DDBJ databases">
        <title>Complete sequence of Fibrobacter succinogenes subsp. succinogenes S85.</title>
        <authorList>
            <consortium name="US DOE Joint Genome Institute"/>
            <person name="Lucas S."/>
            <person name="Copeland A."/>
            <person name="Lapidus A."/>
            <person name="Glavina del Rio T."/>
            <person name="Tice H."/>
            <person name="Bruce D."/>
            <person name="Goodwin L."/>
            <person name="Pitluck S."/>
            <person name="Chertkov O."/>
            <person name="Detter J.C."/>
            <person name="Han C."/>
            <person name="Tapia R."/>
            <person name="Larimer F."/>
            <person name="Land M."/>
            <person name="Hauser L."/>
            <person name="Kyrpides N."/>
            <person name="Mikhailova N."/>
            <person name="Weimer P.J."/>
            <person name="Stevenson D.M."/>
            <person name="Boyum J."/>
            <person name="Brumm P.I."/>
            <person name="Mead D."/>
        </authorList>
    </citation>
    <scope>NUCLEOTIDE SEQUENCE [LARGE SCALE GENOMIC DNA]</scope>
    <source>
        <strain evidence="4">ATCC 19169 / S85</strain>
        <strain evidence="1">S85</strain>
    </source>
</reference>
<dbReference type="EMBL" id="CP002158">
    <property type="protein sequence ID" value="ADL24904.1"/>
    <property type="molecule type" value="Genomic_DNA"/>
</dbReference>
<proteinExistence type="predicted"/>
<reference evidence="3" key="2">
    <citation type="submission" date="2010-08" db="EMBL/GenBank/DDBJ databases">
        <title>Complete sequence of Fibrobacter succinogenes subsp. succinogenes S85.</title>
        <authorList>
            <person name="Durkin A.S."/>
            <person name="Nelson K.E."/>
            <person name="Morrison M."/>
            <person name="Forsberg C.W."/>
            <person name="Wilson D.B."/>
            <person name="Russell J.B."/>
            <person name="Cann I.K.O."/>
            <person name="Mackie R.I."/>
            <person name="White B.A."/>
        </authorList>
    </citation>
    <scope>NUCLEOTIDE SEQUENCE [LARGE SCALE GENOMIC DNA]</scope>
    <source>
        <strain evidence="3">ATCC 19169 / S85</strain>
    </source>
</reference>
<dbReference type="PROSITE" id="PS51257">
    <property type="entry name" value="PROKAR_LIPOPROTEIN"/>
    <property type="match status" value="1"/>
</dbReference>
<dbReference type="EMBL" id="CP001792">
    <property type="protein sequence ID" value="ACX76662.1"/>
    <property type="molecule type" value="Genomic_DNA"/>
</dbReference>
<organism evidence="2 3">
    <name type="scientific">Fibrobacter succinogenes (strain ATCC 19169 / S85)</name>
    <dbReference type="NCBI Taxonomy" id="59374"/>
    <lineage>
        <taxon>Bacteria</taxon>
        <taxon>Pseudomonadati</taxon>
        <taxon>Fibrobacterota</taxon>
        <taxon>Fibrobacteria</taxon>
        <taxon>Fibrobacterales</taxon>
        <taxon>Fibrobacteraceae</taxon>
        <taxon>Fibrobacter</taxon>
    </lineage>
</organism>
<dbReference type="OrthoDB" id="9806766at2"/>
<dbReference type="Proteomes" id="UP000000517">
    <property type="component" value="Chromosome"/>
</dbReference>
<dbReference type="KEGG" id="fsc:FSU_0348"/>
<gene>
    <name evidence="1" type="ordered locus">Fisuc_3082</name>
    <name evidence="2" type="ordered locus">FSU_0348</name>
</gene>
<keyword evidence="2" id="KW-0449">Lipoprotein</keyword>
<dbReference type="AlphaFoldDB" id="C9RQB5"/>
<dbReference type="Pfam" id="PF14388">
    <property type="entry name" value="DUF4419"/>
    <property type="match status" value="1"/>
</dbReference>
<dbReference type="PANTHER" id="PTHR31252:SF11">
    <property type="entry name" value="DUF4419 DOMAIN-CONTAINING PROTEIN"/>
    <property type="match status" value="1"/>
</dbReference>
<dbReference type="STRING" id="59374.FSU_0348"/>
<keyword evidence="4" id="KW-1185">Reference proteome</keyword>
<dbReference type="eggNOG" id="ENOG502ZS2M">
    <property type="taxonomic scope" value="Bacteria"/>
</dbReference>
<reference evidence="2" key="3">
    <citation type="submission" date="2010-08" db="EMBL/GenBank/DDBJ databases">
        <authorList>
            <person name="Durkin A.S."/>
            <person name="Nelson K.E."/>
            <person name="Morrison M."/>
            <person name="Forsberg C.W."/>
            <person name="Wilson D.B."/>
            <person name="Russell J.B."/>
            <person name="Cann I.K.O."/>
            <person name="Mackie R.I."/>
            <person name="White B.A."/>
        </authorList>
    </citation>
    <scope>NUCLEOTIDE SEQUENCE</scope>
    <source>
        <strain evidence="2">S85</strain>
    </source>
</reference>
<dbReference type="PANTHER" id="PTHR31252">
    <property type="entry name" value="DUF4419 DOMAIN-CONTAINING PROTEIN"/>
    <property type="match status" value="1"/>
</dbReference>
<dbReference type="Proteomes" id="UP000001497">
    <property type="component" value="Chromosome"/>
</dbReference>
<evidence type="ECO:0000313" key="4">
    <source>
        <dbReference type="Proteomes" id="UP000001497"/>
    </source>
</evidence>
<protein>
    <submittedName>
        <fullName evidence="2">Putative lipoprotein</fullName>
    </submittedName>
</protein>
<dbReference type="RefSeq" id="WP_014545180.1">
    <property type="nucleotide sequence ID" value="NC_013410.1"/>
</dbReference>
<dbReference type="InterPro" id="IPR025533">
    <property type="entry name" value="DUF4419"/>
</dbReference>
<evidence type="ECO:0000313" key="1">
    <source>
        <dbReference type="EMBL" id="ACX76662.1"/>
    </source>
</evidence>